<accession>A0A067PG87</accession>
<proteinExistence type="predicted"/>
<evidence type="ECO:0000313" key="2">
    <source>
        <dbReference type="EMBL" id="KDQ53824.1"/>
    </source>
</evidence>
<evidence type="ECO:0000256" key="1">
    <source>
        <dbReference type="SAM" id="MobiDB-lite"/>
    </source>
</evidence>
<dbReference type="InParanoid" id="A0A067PG87"/>
<feature type="compositionally biased region" description="Low complexity" evidence="1">
    <location>
        <begin position="380"/>
        <end position="393"/>
    </location>
</feature>
<feature type="compositionally biased region" description="Polar residues" evidence="1">
    <location>
        <begin position="17"/>
        <end position="32"/>
    </location>
</feature>
<feature type="region of interest" description="Disordered" evidence="1">
    <location>
        <begin position="16"/>
        <end position="80"/>
    </location>
</feature>
<reference evidence="3" key="1">
    <citation type="journal article" date="2014" name="Proc. Natl. Acad. Sci. U.S.A.">
        <title>Extensive sampling of basidiomycete genomes demonstrates inadequacy of the white-rot/brown-rot paradigm for wood decay fungi.</title>
        <authorList>
            <person name="Riley R."/>
            <person name="Salamov A.A."/>
            <person name="Brown D.W."/>
            <person name="Nagy L.G."/>
            <person name="Floudas D."/>
            <person name="Held B.W."/>
            <person name="Levasseur A."/>
            <person name="Lombard V."/>
            <person name="Morin E."/>
            <person name="Otillar R."/>
            <person name="Lindquist E.A."/>
            <person name="Sun H."/>
            <person name="LaButti K.M."/>
            <person name="Schmutz J."/>
            <person name="Jabbour D."/>
            <person name="Luo H."/>
            <person name="Baker S.E."/>
            <person name="Pisabarro A.G."/>
            <person name="Walton J.D."/>
            <person name="Blanchette R.A."/>
            <person name="Henrissat B."/>
            <person name="Martin F."/>
            <person name="Cullen D."/>
            <person name="Hibbett D.S."/>
            <person name="Grigoriev I.V."/>
        </authorList>
    </citation>
    <scope>NUCLEOTIDE SEQUENCE [LARGE SCALE GENOMIC DNA]</scope>
    <source>
        <strain evidence="3">MUCL 33604</strain>
    </source>
</reference>
<evidence type="ECO:0000313" key="3">
    <source>
        <dbReference type="Proteomes" id="UP000027265"/>
    </source>
</evidence>
<feature type="region of interest" description="Disordered" evidence="1">
    <location>
        <begin position="379"/>
        <end position="399"/>
    </location>
</feature>
<sequence length="399" mass="42952">MSSSSPSIPLSWVVETQAESSSPSIPLSQLRQPVTPDFEVNEFDSEGSDPPTPTPLGRRKNTIPSGPVEGHHPIPPSNLTQPQTTILAIADPEAAQSPLSNHDWSSPIKGRDVCRTTIADHNKAATIAATTHASVVKQIEEMVSERAEAARHAAFDQALGCLSENKLSVSDLLLYISDPQYKQGMICWESLFIKKSVVEQVLNFWVSGSSNSATGSKTVHDWAVKYVSGVVNKEACKITASQTFQTRNTTIDAVLFLKNDLTQIGEYLSRAFATTAQQILQCTATCLLKKDRVIASALAQLLGEFSQANNSFKKINLVYFYASGAQRQAIAVLSHLGITKAYSILTAKGPQASHKSTRATHPPSLATTLQTVARHEAQGPLPTTTTSNLSLHPSAPPTT</sequence>
<dbReference type="OrthoDB" id="3009148at2759"/>
<protein>
    <submittedName>
        <fullName evidence="2">Uncharacterized protein</fullName>
    </submittedName>
</protein>
<gene>
    <name evidence="2" type="ORF">JAAARDRAFT_49667</name>
</gene>
<organism evidence="2 3">
    <name type="scientific">Jaapia argillacea MUCL 33604</name>
    <dbReference type="NCBI Taxonomy" id="933084"/>
    <lineage>
        <taxon>Eukaryota</taxon>
        <taxon>Fungi</taxon>
        <taxon>Dikarya</taxon>
        <taxon>Basidiomycota</taxon>
        <taxon>Agaricomycotina</taxon>
        <taxon>Agaricomycetes</taxon>
        <taxon>Agaricomycetidae</taxon>
        <taxon>Jaapiales</taxon>
        <taxon>Jaapiaceae</taxon>
        <taxon>Jaapia</taxon>
    </lineage>
</organism>
<dbReference type="HOGENOM" id="CLU_690910_0_0_1"/>
<name>A0A067PG87_9AGAM</name>
<keyword evidence="3" id="KW-1185">Reference proteome</keyword>
<dbReference type="EMBL" id="KL197732">
    <property type="protein sequence ID" value="KDQ53824.1"/>
    <property type="molecule type" value="Genomic_DNA"/>
</dbReference>
<dbReference type="STRING" id="933084.A0A067PG87"/>
<dbReference type="AlphaFoldDB" id="A0A067PG87"/>
<dbReference type="Proteomes" id="UP000027265">
    <property type="component" value="Unassembled WGS sequence"/>
</dbReference>